<protein>
    <submittedName>
        <fullName evidence="7">Uncharacterized protein</fullName>
    </submittedName>
</protein>
<comment type="similarity">
    <text evidence="2">Belongs to the FAD-binding monooxygenase family.</text>
</comment>
<dbReference type="GO" id="GO:0004499">
    <property type="term" value="F:N,N-dimethylaniline monooxygenase activity"/>
    <property type="evidence" value="ECO:0007669"/>
    <property type="project" value="InterPro"/>
</dbReference>
<evidence type="ECO:0000256" key="2">
    <source>
        <dbReference type="ARBA" id="ARBA00010139"/>
    </source>
</evidence>
<name>A0AAD4CX56_ASPNN</name>
<evidence type="ECO:0000256" key="6">
    <source>
        <dbReference type="SAM" id="MobiDB-lite"/>
    </source>
</evidence>
<dbReference type="AlphaFoldDB" id="A0AAD4CX56"/>
<dbReference type="GO" id="GO:0050660">
    <property type="term" value="F:flavin adenine dinucleotide binding"/>
    <property type="evidence" value="ECO:0007669"/>
    <property type="project" value="InterPro"/>
</dbReference>
<dbReference type="Gene3D" id="3.50.50.60">
    <property type="entry name" value="FAD/NAD(P)-binding domain"/>
    <property type="match status" value="2"/>
</dbReference>
<comment type="caution">
    <text evidence="7">The sequence shown here is derived from an EMBL/GenBank/DDBJ whole genome shotgun (WGS) entry which is preliminary data.</text>
</comment>
<comment type="cofactor">
    <cofactor evidence="1">
        <name>FAD</name>
        <dbReference type="ChEBI" id="CHEBI:57692"/>
    </cofactor>
</comment>
<gene>
    <name evidence="7" type="ORF">FE257_007852</name>
</gene>
<evidence type="ECO:0000256" key="3">
    <source>
        <dbReference type="ARBA" id="ARBA00022630"/>
    </source>
</evidence>
<dbReference type="PANTHER" id="PTHR42877">
    <property type="entry name" value="L-ORNITHINE N(5)-MONOOXYGENASE-RELATED"/>
    <property type="match status" value="1"/>
</dbReference>
<dbReference type="SUPFAM" id="SSF51905">
    <property type="entry name" value="FAD/NAD(P)-binding domain"/>
    <property type="match status" value="3"/>
</dbReference>
<organism evidence="7 8">
    <name type="scientific">Aspergillus nanangensis</name>
    <dbReference type="NCBI Taxonomy" id="2582783"/>
    <lineage>
        <taxon>Eukaryota</taxon>
        <taxon>Fungi</taxon>
        <taxon>Dikarya</taxon>
        <taxon>Ascomycota</taxon>
        <taxon>Pezizomycotina</taxon>
        <taxon>Eurotiomycetes</taxon>
        <taxon>Eurotiomycetidae</taxon>
        <taxon>Eurotiales</taxon>
        <taxon>Aspergillaceae</taxon>
        <taxon>Aspergillus</taxon>
        <taxon>Aspergillus subgen. Circumdati</taxon>
    </lineage>
</organism>
<keyword evidence="8" id="KW-1185">Reference proteome</keyword>
<dbReference type="Proteomes" id="UP001194746">
    <property type="component" value="Unassembled WGS sequence"/>
</dbReference>
<reference evidence="7" key="2">
    <citation type="submission" date="2020-02" db="EMBL/GenBank/DDBJ databases">
        <authorList>
            <person name="Gilchrist C.L.M."/>
            <person name="Chooi Y.-H."/>
        </authorList>
    </citation>
    <scope>NUCLEOTIDE SEQUENCE</scope>
    <source>
        <strain evidence="7">MST-FP2251</strain>
    </source>
</reference>
<evidence type="ECO:0000313" key="7">
    <source>
        <dbReference type="EMBL" id="KAF9894349.1"/>
    </source>
</evidence>
<evidence type="ECO:0000256" key="1">
    <source>
        <dbReference type="ARBA" id="ARBA00001974"/>
    </source>
</evidence>
<dbReference type="InterPro" id="IPR036188">
    <property type="entry name" value="FAD/NAD-bd_sf"/>
</dbReference>
<sequence length="599" mass="67693">MAPSAESPPSRLPDFESLPKRYGWPTANEKGYQLMEQLAGTERPLRVVHIGAGASGICLAKFLPERLNNVSFTCYDKNADIGGTWLENRYPGCACDIPSVNYQFTWARNPNWSKFYSEAHEIWQYFKDIVDRFGLARHFKLSHEVIGAYWKEDTGVWEVQVKDLNNGKVFVDKAEILINGSGVLNHWEWPRIEGLLDFKGVKCHTANYPEGLDLSGKRVAVIGIGSSGVQVIPKIAPQVSKLYTWVRSPTWITAGFAQKFAGPNGQNFEYSTEQKERWADDHEEYLQYCKEVENELNQRFKFILQGTPEAAAAQDFSTKEMRKKLGERRDIMQKLIPSTFQLGCRRPTPGNGFLEALTLPHVTTFTEQIERITETGFIDHEGKTHEVDVIICATGFNTSWVPRFPIVARGINIQDHYRDNPPISYISSGVPKIPNYFTSFGPYGPHGHGSFLPIVERLLHNCLTMVQKVQVENIKSFAPKPEACEAFIEQAQLFLKRTAFSGDCPSWFKQGRRDGPLSIFPGSRLTFFRLHAAPRYEDFDYTYVNGNRFGWLGNGFSVEEYDASDLSYYLGTRESPGALLPAHPPPLPHGQVIGAEEGE</sequence>
<evidence type="ECO:0000256" key="4">
    <source>
        <dbReference type="ARBA" id="ARBA00022827"/>
    </source>
</evidence>
<dbReference type="PANTHER" id="PTHR42877:SF7">
    <property type="entry name" value="FLAVIN-BINDING MONOOXYGENASE-RELATED"/>
    <property type="match status" value="1"/>
</dbReference>
<reference evidence="7" key="1">
    <citation type="journal article" date="2019" name="Beilstein J. Org. Chem.">
        <title>Nanangenines: drimane sesquiterpenoids as the dominant metabolite cohort of a novel Australian fungus, Aspergillus nanangensis.</title>
        <authorList>
            <person name="Lacey H.J."/>
            <person name="Gilchrist C.L.M."/>
            <person name="Crombie A."/>
            <person name="Kalaitzis J.A."/>
            <person name="Vuong D."/>
            <person name="Rutledge P.J."/>
            <person name="Turner P."/>
            <person name="Pitt J.I."/>
            <person name="Lacey E."/>
            <person name="Chooi Y.H."/>
            <person name="Piggott A.M."/>
        </authorList>
    </citation>
    <scope>NUCLEOTIDE SEQUENCE</scope>
    <source>
        <strain evidence="7">MST-FP2251</strain>
    </source>
</reference>
<keyword evidence="3" id="KW-0285">Flavoprotein</keyword>
<proteinExistence type="inferred from homology"/>
<dbReference type="InterPro" id="IPR020946">
    <property type="entry name" value="Flavin_mOase-like"/>
</dbReference>
<dbReference type="InterPro" id="IPR051209">
    <property type="entry name" value="FAD-bind_Monooxygenase_sf"/>
</dbReference>
<keyword evidence="5" id="KW-0560">Oxidoreductase</keyword>
<evidence type="ECO:0000256" key="5">
    <source>
        <dbReference type="ARBA" id="ARBA00023002"/>
    </source>
</evidence>
<feature type="region of interest" description="Disordered" evidence="6">
    <location>
        <begin position="580"/>
        <end position="599"/>
    </location>
</feature>
<dbReference type="Pfam" id="PF00743">
    <property type="entry name" value="FMO-like"/>
    <property type="match status" value="1"/>
</dbReference>
<keyword evidence="4" id="KW-0274">FAD</keyword>
<dbReference type="EMBL" id="VCAU01000004">
    <property type="protein sequence ID" value="KAF9894349.1"/>
    <property type="molecule type" value="Genomic_DNA"/>
</dbReference>
<dbReference type="GO" id="GO:0050661">
    <property type="term" value="F:NADP binding"/>
    <property type="evidence" value="ECO:0007669"/>
    <property type="project" value="InterPro"/>
</dbReference>
<accession>A0AAD4CX56</accession>
<evidence type="ECO:0000313" key="8">
    <source>
        <dbReference type="Proteomes" id="UP001194746"/>
    </source>
</evidence>